<name>A0A1R4HB26_9GAMM</name>
<keyword evidence="2" id="KW-1185">Reference proteome</keyword>
<accession>A0A1R4HB26</accession>
<evidence type="ECO:0000313" key="1">
    <source>
        <dbReference type="EMBL" id="SJM93070.1"/>
    </source>
</evidence>
<reference evidence="2" key="1">
    <citation type="submission" date="2017-02" db="EMBL/GenBank/DDBJ databases">
        <authorList>
            <person name="Daims H."/>
        </authorList>
    </citation>
    <scope>NUCLEOTIDE SEQUENCE [LARGE SCALE GENOMIC DNA]</scope>
</reference>
<dbReference type="AlphaFoldDB" id="A0A1R4HB26"/>
<protein>
    <submittedName>
        <fullName evidence="1">Uncharacterized protein</fullName>
    </submittedName>
</protein>
<dbReference type="EMBL" id="FUKJ01000232">
    <property type="protein sequence ID" value="SJM93070.1"/>
    <property type="molecule type" value="Genomic_DNA"/>
</dbReference>
<evidence type="ECO:0000313" key="2">
    <source>
        <dbReference type="Proteomes" id="UP000195442"/>
    </source>
</evidence>
<organism evidence="1 2">
    <name type="scientific">Crenothrix polyspora</name>
    <dbReference type="NCBI Taxonomy" id="360316"/>
    <lineage>
        <taxon>Bacteria</taxon>
        <taxon>Pseudomonadati</taxon>
        <taxon>Pseudomonadota</taxon>
        <taxon>Gammaproteobacteria</taxon>
        <taxon>Methylococcales</taxon>
        <taxon>Crenotrichaceae</taxon>
        <taxon>Crenothrix</taxon>
    </lineage>
</organism>
<dbReference type="Proteomes" id="UP000195442">
    <property type="component" value="Unassembled WGS sequence"/>
</dbReference>
<gene>
    <name evidence="1" type="ORF">CRENPOLYSF2_3070001</name>
</gene>
<proteinExistence type="predicted"/>
<sequence length="49" mass="5743">MAKVLINQMSNLNLPHNPVQSEYLHISQTKPLIDFCMLVFSQILRHYLC</sequence>